<protein>
    <recommendedName>
        <fullName evidence="11">Hexosyltransferase</fullName>
        <ecNumber evidence="11">2.4.1.-</ecNumber>
    </recommendedName>
</protein>
<evidence type="ECO:0000256" key="5">
    <source>
        <dbReference type="ARBA" id="ARBA00022692"/>
    </source>
</evidence>
<feature type="transmembrane region" description="Helical" evidence="11">
    <location>
        <begin position="7"/>
        <end position="26"/>
    </location>
</feature>
<dbReference type="Gene3D" id="3.90.550.50">
    <property type="match status" value="1"/>
</dbReference>
<keyword evidence="6 11" id="KW-0735">Signal-anchor</keyword>
<dbReference type="EMBL" id="GDHC01014030">
    <property type="protein sequence ID" value="JAQ04599.1"/>
    <property type="molecule type" value="Transcribed_RNA"/>
</dbReference>
<gene>
    <name evidence="12" type="primary">B3GALT5_0</name>
    <name evidence="12" type="ORF">CM83_47886</name>
    <name evidence="13" type="ORF">g.55288</name>
</gene>
<dbReference type="EC" id="2.4.1.-" evidence="11"/>
<evidence type="ECO:0000256" key="11">
    <source>
        <dbReference type="RuleBase" id="RU363063"/>
    </source>
</evidence>
<keyword evidence="7 11" id="KW-1133">Transmembrane helix</keyword>
<evidence type="ECO:0000256" key="4">
    <source>
        <dbReference type="ARBA" id="ARBA00022679"/>
    </source>
</evidence>
<reference evidence="12" key="2">
    <citation type="submission" date="2014-07" db="EMBL/GenBank/DDBJ databases">
        <authorList>
            <person name="Hull J."/>
        </authorList>
    </citation>
    <scope>NUCLEOTIDE SEQUENCE</scope>
</reference>
<dbReference type="GO" id="GO:0016758">
    <property type="term" value="F:hexosyltransferase activity"/>
    <property type="evidence" value="ECO:0007669"/>
    <property type="project" value="InterPro"/>
</dbReference>
<proteinExistence type="inferred from homology"/>
<keyword evidence="4 12" id="KW-0808">Transferase</keyword>
<keyword evidence="10" id="KW-0325">Glycoprotein</keyword>
<evidence type="ECO:0000256" key="3">
    <source>
        <dbReference type="ARBA" id="ARBA00022676"/>
    </source>
</evidence>
<sequence>MAFRAKIFHIVILGIVGIIVIFYSSFFNGPVLVYHIETDQNENITVNTTKDVPVSAKLKETNQPISPESSVIQTIPLKTNNDNVTLDKTVQGIPTEHLYQSGYDIPNVDLCPGLGAKLKVVVGIMSAPSHQEARMAIRQTWGHYALRKDVVLGFIVGMSKTASMNDITTEESTVYGDIIRGNFIDSYDNLTLKTISYLEWVDNYCSQAHYILKTDDDMFINFTKLLSFIDKHQKHERTIFGRLAKKWKPIRNRKSKYFVSPKQFSHSVFPDFTTGPAYLFTGDIVHDMYTNALKTTYLKLEDVFTTGIVAQSINVKRIHINEFINKRIPFNVCNIKKSISIHMIKFHEQFDLWKKLLDGRSKCK</sequence>
<evidence type="ECO:0000256" key="6">
    <source>
        <dbReference type="ARBA" id="ARBA00022968"/>
    </source>
</evidence>
<dbReference type="Pfam" id="PF01762">
    <property type="entry name" value="Galactosyl_T"/>
    <property type="match status" value="1"/>
</dbReference>
<accession>A0A0A9X6H7</accession>
<evidence type="ECO:0000256" key="9">
    <source>
        <dbReference type="ARBA" id="ARBA00023136"/>
    </source>
</evidence>
<comment type="similarity">
    <text evidence="2 11">Belongs to the glycosyltransferase 31 family.</text>
</comment>
<comment type="subcellular location">
    <subcellularLocation>
        <location evidence="1 11">Golgi apparatus membrane</location>
        <topology evidence="1 11">Single-pass type II membrane protein</topology>
    </subcellularLocation>
</comment>
<evidence type="ECO:0000256" key="2">
    <source>
        <dbReference type="ARBA" id="ARBA00008661"/>
    </source>
</evidence>
<keyword evidence="8 11" id="KW-0333">Golgi apparatus</keyword>
<keyword evidence="9 11" id="KW-0472">Membrane</keyword>
<dbReference type="AlphaFoldDB" id="A0A0A9X6H7"/>
<keyword evidence="3 11" id="KW-0328">Glycosyltransferase</keyword>
<dbReference type="PANTHER" id="PTHR11214:SF379">
    <property type="entry name" value="HEXOSYLTRANSFERASE-RELATED"/>
    <property type="match status" value="1"/>
</dbReference>
<evidence type="ECO:0000313" key="13">
    <source>
        <dbReference type="EMBL" id="JAQ04599.1"/>
    </source>
</evidence>
<dbReference type="EMBL" id="GBHO01030934">
    <property type="protein sequence ID" value="JAG12670.1"/>
    <property type="molecule type" value="Transcribed_RNA"/>
</dbReference>
<organism evidence="12">
    <name type="scientific">Lygus hesperus</name>
    <name type="common">Western plant bug</name>
    <dbReference type="NCBI Taxonomy" id="30085"/>
    <lineage>
        <taxon>Eukaryota</taxon>
        <taxon>Metazoa</taxon>
        <taxon>Ecdysozoa</taxon>
        <taxon>Arthropoda</taxon>
        <taxon>Hexapoda</taxon>
        <taxon>Insecta</taxon>
        <taxon>Pterygota</taxon>
        <taxon>Neoptera</taxon>
        <taxon>Paraneoptera</taxon>
        <taxon>Hemiptera</taxon>
        <taxon>Heteroptera</taxon>
        <taxon>Panheteroptera</taxon>
        <taxon>Cimicomorpha</taxon>
        <taxon>Miridae</taxon>
        <taxon>Mirini</taxon>
        <taxon>Lygus</taxon>
    </lineage>
</organism>
<evidence type="ECO:0000256" key="1">
    <source>
        <dbReference type="ARBA" id="ARBA00004323"/>
    </source>
</evidence>
<reference evidence="12" key="1">
    <citation type="journal article" date="2014" name="PLoS ONE">
        <title>Transcriptome-Based Identification of ABC Transporters in the Western Tarnished Plant Bug Lygus hesperus.</title>
        <authorList>
            <person name="Hull J.J."/>
            <person name="Chaney K."/>
            <person name="Geib S.M."/>
            <person name="Fabrick J.A."/>
            <person name="Brent C.S."/>
            <person name="Walsh D."/>
            <person name="Lavine L.C."/>
        </authorList>
    </citation>
    <scope>NUCLEOTIDE SEQUENCE</scope>
</reference>
<dbReference type="GO" id="GO:0006493">
    <property type="term" value="P:protein O-linked glycosylation"/>
    <property type="evidence" value="ECO:0007669"/>
    <property type="project" value="TreeGrafter"/>
</dbReference>
<evidence type="ECO:0000313" key="12">
    <source>
        <dbReference type="EMBL" id="JAG12670.1"/>
    </source>
</evidence>
<evidence type="ECO:0000256" key="7">
    <source>
        <dbReference type="ARBA" id="ARBA00022989"/>
    </source>
</evidence>
<name>A0A0A9X6H7_LYGHE</name>
<dbReference type="GO" id="GO:0000139">
    <property type="term" value="C:Golgi membrane"/>
    <property type="evidence" value="ECO:0007669"/>
    <property type="project" value="UniProtKB-SubCell"/>
</dbReference>
<dbReference type="FunFam" id="3.90.550.50:FF:000001">
    <property type="entry name" value="Hexosyltransferase"/>
    <property type="match status" value="1"/>
</dbReference>
<evidence type="ECO:0000256" key="8">
    <source>
        <dbReference type="ARBA" id="ARBA00023034"/>
    </source>
</evidence>
<reference evidence="13" key="3">
    <citation type="journal article" date="2016" name="Gigascience">
        <title>De novo construction of an expanded transcriptome assembly for the western tarnished plant bug, Lygus hesperus.</title>
        <authorList>
            <person name="Tassone E.E."/>
            <person name="Geib S.M."/>
            <person name="Hall B."/>
            <person name="Fabrick J.A."/>
            <person name="Brent C.S."/>
            <person name="Hull J.J."/>
        </authorList>
    </citation>
    <scope>NUCLEOTIDE SEQUENCE</scope>
</reference>
<dbReference type="PANTHER" id="PTHR11214">
    <property type="entry name" value="BETA-1,3-N-ACETYLGLUCOSAMINYLTRANSFERASE"/>
    <property type="match status" value="1"/>
</dbReference>
<keyword evidence="5 11" id="KW-0812">Transmembrane</keyword>
<dbReference type="InterPro" id="IPR002659">
    <property type="entry name" value="Glyco_trans_31"/>
</dbReference>
<evidence type="ECO:0000256" key="10">
    <source>
        <dbReference type="ARBA" id="ARBA00023180"/>
    </source>
</evidence>